<dbReference type="PRINTS" id="PR00032">
    <property type="entry name" value="HTHARAC"/>
</dbReference>
<keyword evidence="6" id="KW-1185">Reference proteome</keyword>
<dbReference type="PANTHER" id="PTHR47893">
    <property type="entry name" value="REGULATORY PROTEIN PCHR"/>
    <property type="match status" value="1"/>
</dbReference>
<protein>
    <submittedName>
        <fullName evidence="5">AraC family transcriptional regulator</fullName>
    </submittedName>
</protein>
<dbReference type="InterPro" id="IPR018062">
    <property type="entry name" value="HTH_AraC-typ_CS"/>
</dbReference>
<dbReference type="Gene3D" id="1.10.10.60">
    <property type="entry name" value="Homeodomain-like"/>
    <property type="match status" value="2"/>
</dbReference>
<dbReference type="InterPro" id="IPR053142">
    <property type="entry name" value="PchR_regulatory_protein"/>
</dbReference>
<dbReference type="GO" id="GO:0043565">
    <property type="term" value="F:sequence-specific DNA binding"/>
    <property type="evidence" value="ECO:0007669"/>
    <property type="project" value="InterPro"/>
</dbReference>
<keyword evidence="1" id="KW-0805">Transcription regulation</keyword>
<evidence type="ECO:0000259" key="4">
    <source>
        <dbReference type="PROSITE" id="PS01124"/>
    </source>
</evidence>
<comment type="caution">
    <text evidence="5">The sequence shown here is derived from an EMBL/GenBank/DDBJ whole genome shotgun (WGS) entry which is preliminary data.</text>
</comment>
<keyword evidence="2" id="KW-0238">DNA-binding</keyword>
<dbReference type="EMBL" id="JABAIL010000001">
    <property type="protein sequence ID" value="NLR90018.1"/>
    <property type="molecule type" value="Genomic_DNA"/>
</dbReference>
<dbReference type="PANTHER" id="PTHR47893:SF1">
    <property type="entry name" value="REGULATORY PROTEIN PCHR"/>
    <property type="match status" value="1"/>
</dbReference>
<dbReference type="InterPro" id="IPR020449">
    <property type="entry name" value="Tscrpt_reg_AraC-type_HTH"/>
</dbReference>
<dbReference type="AlphaFoldDB" id="A0A7X8XU54"/>
<organism evidence="5 6">
    <name type="scientific">Flammeovirga agarivorans</name>
    <dbReference type="NCBI Taxonomy" id="2726742"/>
    <lineage>
        <taxon>Bacteria</taxon>
        <taxon>Pseudomonadati</taxon>
        <taxon>Bacteroidota</taxon>
        <taxon>Cytophagia</taxon>
        <taxon>Cytophagales</taxon>
        <taxon>Flammeovirgaceae</taxon>
        <taxon>Flammeovirga</taxon>
    </lineage>
</organism>
<evidence type="ECO:0000313" key="6">
    <source>
        <dbReference type="Proteomes" id="UP000585050"/>
    </source>
</evidence>
<dbReference type="GO" id="GO:0003700">
    <property type="term" value="F:DNA-binding transcription factor activity"/>
    <property type="evidence" value="ECO:0007669"/>
    <property type="project" value="InterPro"/>
</dbReference>
<dbReference type="PROSITE" id="PS01124">
    <property type="entry name" value="HTH_ARAC_FAMILY_2"/>
    <property type="match status" value="1"/>
</dbReference>
<evidence type="ECO:0000256" key="1">
    <source>
        <dbReference type="ARBA" id="ARBA00023015"/>
    </source>
</evidence>
<keyword evidence="3" id="KW-0804">Transcription</keyword>
<dbReference type="RefSeq" id="WP_168880699.1">
    <property type="nucleotide sequence ID" value="NZ_JABAIL010000001.1"/>
</dbReference>
<dbReference type="InterPro" id="IPR018060">
    <property type="entry name" value="HTH_AraC"/>
</dbReference>
<name>A0A7X8XU54_9BACT</name>
<dbReference type="SUPFAM" id="SSF46689">
    <property type="entry name" value="Homeodomain-like"/>
    <property type="match status" value="2"/>
</dbReference>
<accession>A0A7X8XU54</accession>
<reference evidence="5 6" key="1">
    <citation type="submission" date="2020-04" db="EMBL/GenBank/DDBJ databases">
        <title>Flammeovirga sp. SR4, a novel species isolated from seawater.</title>
        <authorList>
            <person name="Wang X."/>
        </authorList>
    </citation>
    <scope>NUCLEOTIDE SEQUENCE [LARGE SCALE GENOMIC DNA]</scope>
    <source>
        <strain evidence="5 6">SR4</strain>
    </source>
</reference>
<evidence type="ECO:0000313" key="5">
    <source>
        <dbReference type="EMBL" id="NLR90018.1"/>
    </source>
</evidence>
<dbReference type="Proteomes" id="UP000585050">
    <property type="component" value="Unassembled WGS sequence"/>
</dbReference>
<dbReference type="PROSITE" id="PS00041">
    <property type="entry name" value="HTH_ARAC_FAMILY_1"/>
    <property type="match status" value="1"/>
</dbReference>
<gene>
    <name evidence="5" type="ORF">HGP29_02315</name>
</gene>
<feature type="domain" description="HTH araC/xylS-type" evidence="4">
    <location>
        <begin position="225"/>
        <end position="323"/>
    </location>
</feature>
<evidence type="ECO:0000256" key="3">
    <source>
        <dbReference type="ARBA" id="ARBA00023163"/>
    </source>
</evidence>
<dbReference type="Pfam" id="PF12833">
    <property type="entry name" value="HTH_18"/>
    <property type="match status" value="1"/>
</dbReference>
<evidence type="ECO:0000256" key="2">
    <source>
        <dbReference type="ARBA" id="ARBA00023125"/>
    </source>
</evidence>
<sequence>MQNNLLNQSLRFWKLLFQGNIEGNTMRFNNNIGKGIVHAYHISDELEMLLFDYTLRKGIEFKFDTFDDKEVLEYVPILFGEPVDNKLMINEEDGSVDKININSIGAFCSNSYRSLGLDYTENMGKPLRFISIRLRNDVFQKYISKSENIRSLFNSEKEYFIYEEFDSSMKETFNRLYEISEDSDYALDHFEVYAKFLVTSFFTKVNDRKTISKSNKYTYHLDPVYKAKEILKDKANTKITIDELSKECGLSGSRLRALFKETFGITIHQFQQDERLETSRKMLLEGNMTIMMIAMELGFSSASHFTMAFKKRFNITPKEFQKKEYASKLSA</sequence>
<dbReference type="InterPro" id="IPR009057">
    <property type="entry name" value="Homeodomain-like_sf"/>
</dbReference>
<proteinExistence type="predicted"/>
<dbReference type="SMART" id="SM00342">
    <property type="entry name" value="HTH_ARAC"/>
    <property type="match status" value="1"/>
</dbReference>